<comment type="caution">
    <text evidence="1">The sequence shown here is derived from an EMBL/GenBank/DDBJ whole genome shotgun (WGS) entry which is preliminary data.</text>
</comment>
<evidence type="ECO:0000313" key="2">
    <source>
        <dbReference type="Proteomes" id="UP000317944"/>
    </source>
</evidence>
<organism evidence="1 2">
    <name type="scientific">Lysinibacillus sphaericus</name>
    <name type="common">Bacillus sphaericus</name>
    <dbReference type="NCBI Taxonomy" id="1421"/>
    <lineage>
        <taxon>Bacteria</taxon>
        <taxon>Bacillati</taxon>
        <taxon>Bacillota</taxon>
        <taxon>Bacilli</taxon>
        <taxon>Bacillales</taxon>
        <taxon>Bacillaceae</taxon>
        <taxon>Lysinibacillus</taxon>
    </lineage>
</organism>
<reference evidence="1 2" key="1">
    <citation type="submission" date="2018-03" db="EMBL/GenBank/DDBJ databases">
        <title>Aerobic endospore-forming bacteria genome sequencing and assembly.</title>
        <authorList>
            <person name="Cavalcante D.A."/>
            <person name="Driks A."/>
            <person name="Putonti C."/>
            <person name="De-Souza M.T."/>
        </authorList>
    </citation>
    <scope>NUCLEOTIDE SEQUENCE [LARGE SCALE GENOMIC DNA]</scope>
    <source>
        <strain evidence="1 2">SDF0037</strain>
    </source>
</reference>
<dbReference type="RefSeq" id="WP_142507020.1">
    <property type="nucleotide sequence ID" value="NZ_SADV01000001.1"/>
</dbReference>
<proteinExistence type="predicted"/>
<protein>
    <submittedName>
        <fullName evidence="1">Uncharacterized protein</fullName>
    </submittedName>
</protein>
<name>A0A544V0H2_LYSSH</name>
<dbReference type="EMBL" id="SADV01000001">
    <property type="protein sequence ID" value="TQR39599.1"/>
    <property type="molecule type" value="Genomic_DNA"/>
</dbReference>
<evidence type="ECO:0000313" key="1">
    <source>
        <dbReference type="EMBL" id="TQR39599.1"/>
    </source>
</evidence>
<dbReference type="AlphaFoldDB" id="A0A544V0H2"/>
<accession>A0A544V0H2</accession>
<gene>
    <name evidence="1" type="ORF">C7Y47_00765</name>
</gene>
<sequence length="60" mass="6944">MKNSQLKAGDNVQIATQISSLLDLHYIDGQEAHVVSNRLCINYLKHYPNWSYLEKRALKN</sequence>
<dbReference type="Proteomes" id="UP000317944">
    <property type="component" value="Unassembled WGS sequence"/>
</dbReference>